<organism evidence="6">
    <name type="scientific">Anisakis simplex</name>
    <name type="common">Herring worm</name>
    <dbReference type="NCBI Taxonomy" id="6269"/>
    <lineage>
        <taxon>Eukaryota</taxon>
        <taxon>Metazoa</taxon>
        <taxon>Ecdysozoa</taxon>
        <taxon>Nematoda</taxon>
        <taxon>Chromadorea</taxon>
        <taxon>Rhabditida</taxon>
        <taxon>Spirurina</taxon>
        <taxon>Ascaridomorpha</taxon>
        <taxon>Ascaridoidea</taxon>
        <taxon>Anisakidae</taxon>
        <taxon>Anisakis</taxon>
        <taxon>Anisakis simplex complex</taxon>
    </lineage>
</organism>
<dbReference type="InterPro" id="IPR008979">
    <property type="entry name" value="Galactose-bd-like_sf"/>
</dbReference>
<dbReference type="PANTHER" id="PTHR43730">
    <property type="entry name" value="BETA-MANNOSIDASE"/>
    <property type="match status" value="1"/>
</dbReference>
<keyword evidence="5" id="KW-1185">Reference proteome</keyword>
<reference evidence="4 5" key="2">
    <citation type="submission" date="2018-11" db="EMBL/GenBank/DDBJ databases">
        <authorList>
            <consortium name="Pathogen Informatics"/>
        </authorList>
    </citation>
    <scope>NUCLEOTIDE SEQUENCE [LARGE SCALE GENOMIC DNA]</scope>
</reference>
<dbReference type="InterPro" id="IPR050887">
    <property type="entry name" value="Beta-mannosidase_GH2"/>
</dbReference>
<dbReference type="AlphaFoldDB" id="A0A0M3JGF3"/>
<feature type="domain" description="Beta-mannosidase-like galactose-binding" evidence="3">
    <location>
        <begin position="1"/>
        <end position="23"/>
    </location>
</feature>
<evidence type="ECO:0000313" key="4">
    <source>
        <dbReference type="EMBL" id="VDK27132.1"/>
    </source>
</evidence>
<dbReference type="GO" id="GO:0004567">
    <property type="term" value="F:beta-mannosidase activity"/>
    <property type="evidence" value="ECO:0007669"/>
    <property type="project" value="TreeGrafter"/>
</dbReference>
<dbReference type="Pfam" id="PF22666">
    <property type="entry name" value="Glyco_hydro_2_N2"/>
    <property type="match status" value="1"/>
</dbReference>
<evidence type="ECO:0000313" key="6">
    <source>
        <dbReference type="WBParaSite" id="ASIM_0000670801-mRNA-1"/>
    </source>
</evidence>
<gene>
    <name evidence="4" type="ORF">ASIM_LOCUS6490</name>
</gene>
<keyword evidence="1" id="KW-0378">Hydrolase</keyword>
<reference evidence="6" key="1">
    <citation type="submission" date="2017-02" db="UniProtKB">
        <authorList>
            <consortium name="WormBaseParasite"/>
        </authorList>
    </citation>
    <scope>IDENTIFICATION</scope>
</reference>
<proteinExistence type="predicted"/>
<dbReference type="GO" id="GO:0006516">
    <property type="term" value="P:glycoprotein catabolic process"/>
    <property type="evidence" value="ECO:0007669"/>
    <property type="project" value="TreeGrafter"/>
</dbReference>
<dbReference type="PANTHER" id="PTHR43730:SF1">
    <property type="entry name" value="BETA-MANNOSIDASE"/>
    <property type="match status" value="1"/>
</dbReference>
<dbReference type="EMBL" id="UYRR01014133">
    <property type="protein sequence ID" value="VDK27132.1"/>
    <property type="molecule type" value="Genomic_DNA"/>
</dbReference>
<dbReference type="SUPFAM" id="SSF49785">
    <property type="entry name" value="Galactose-binding domain-like"/>
    <property type="match status" value="1"/>
</dbReference>
<evidence type="ECO:0000259" key="3">
    <source>
        <dbReference type="Pfam" id="PF22666"/>
    </source>
</evidence>
<dbReference type="WBParaSite" id="ASIM_0000670801-mRNA-1">
    <property type="protein sequence ID" value="ASIM_0000670801-mRNA-1"/>
    <property type="gene ID" value="ASIM_0000670801"/>
</dbReference>
<keyword evidence="2" id="KW-0326">Glycosidase</keyword>
<protein>
    <submittedName>
        <fullName evidence="6">Conserved domain protein</fullName>
    </submittedName>
</protein>
<accession>A0A0M3JGF3</accession>
<evidence type="ECO:0000256" key="2">
    <source>
        <dbReference type="ARBA" id="ARBA00023295"/>
    </source>
</evidence>
<dbReference type="InterPro" id="IPR054593">
    <property type="entry name" value="Beta-mannosidase-like_N2"/>
</dbReference>
<dbReference type="OrthoDB" id="2866996at2759"/>
<evidence type="ECO:0000256" key="1">
    <source>
        <dbReference type="ARBA" id="ARBA00022801"/>
    </source>
</evidence>
<dbReference type="Proteomes" id="UP000267096">
    <property type="component" value="Unassembled WGS sequence"/>
</dbReference>
<dbReference type="Gene3D" id="2.60.120.260">
    <property type="entry name" value="Galactose-binding domain-like"/>
    <property type="match status" value="1"/>
</dbReference>
<sequence length="47" mass="5396">MRKIQSSFAWDWGPTFPTVGIWQAISLEAINEIFFERISAQVEPLQG</sequence>
<name>A0A0M3JGF3_ANISI</name>
<evidence type="ECO:0000313" key="5">
    <source>
        <dbReference type="Proteomes" id="UP000267096"/>
    </source>
</evidence>